<protein>
    <recommendedName>
        <fullName evidence="4">Ribosome modulation factor</fullName>
    </recommendedName>
</protein>
<gene>
    <name evidence="2" type="ORF">ATB53_00295</name>
</gene>
<proteinExistence type="predicted"/>
<comment type="caution">
    <text evidence="2">The sequence shown here is derived from an EMBL/GenBank/DDBJ whole genome shotgun (WGS) entry which is preliminary data.</text>
</comment>
<dbReference type="EMBL" id="LNTA01000001">
    <property type="protein sequence ID" value="KWV17154.1"/>
    <property type="molecule type" value="Genomic_DNA"/>
</dbReference>
<sequence length="60" mass="7119">MNQQRYEQAREAGRRARQVSKGRDDGPRYGITADDRALREAWVLGWDEEDRERQQRRSAA</sequence>
<feature type="compositionally biased region" description="Basic and acidic residues" evidence="1">
    <location>
        <begin position="21"/>
        <end position="32"/>
    </location>
</feature>
<dbReference type="Proteomes" id="UP000055854">
    <property type="component" value="Unassembled WGS sequence"/>
</dbReference>
<dbReference type="AlphaFoldDB" id="A0A109HRN1"/>
<evidence type="ECO:0000256" key="1">
    <source>
        <dbReference type="SAM" id="MobiDB-lite"/>
    </source>
</evidence>
<name>A0A109HRN1_XANCT</name>
<evidence type="ECO:0008006" key="4">
    <source>
        <dbReference type="Google" id="ProtNLM"/>
    </source>
</evidence>
<dbReference type="RefSeq" id="WP_060747623.1">
    <property type="nucleotide sequence ID" value="NZ_LNTA01000001.1"/>
</dbReference>
<reference evidence="2 3" key="1">
    <citation type="submission" date="2015-11" db="EMBL/GenBank/DDBJ databases">
        <title>Long Read and Single Molecule DNA Sequencing Simplifies Genome Assembly and TAL Effector Gene Analysis of Xanthomonas translucens.</title>
        <authorList>
            <person name="Peng Z."/>
            <person name="Hu Y."/>
            <person name="Xie J."/>
            <person name="Potnis N."/>
            <person name="Akhunova A."/>
            <person name="Jones J."/>
            <person name="Liu Z."/>
            <person name="White F."/>
            <person name="Liu S."/>
        </authorList>
    </citation>
    <scope>NUCLEOTIDE SEQUENCE [LARGE SCALE GENOMIC DNA]</scope>
    <source>
        <strain evidence="2 3">B1</strain>
    </source>
</reference>
<organism evidence="2 3">
    <name type="scientific">Xanthomonas campestris pv. translucens</name>
    <dbReference type="NCBI Taxonomy" id="343"/>
    <lineage>
        <taxon>Bacteria</taxon>
        <taxon>Pseudomonadati</taxon>
        <taxon>Pseudomonadota</taxon>
        <taxon>Gammaproteobacteria</taxon>
        <taxon>Lysobacterales</taxon>
        <taxon>Lysobacteraceae</taxon>
        <taxon>Xanthomonas</taxon>
        <taxon>Xanthomonas translucens group</taxon>
    </lineage>
</organism>
<evidence type="ECO:0000313" key="3">
    <source>
        <dbReference type="Proteomes" id="UP000055854"/>
    </source>
</evidence>
<feature type="region of interest" description="Disordered" evidence="1">
    <location>
        <begin position="1"/>
        <end position="32"/>
    </location>
</feature>
<accession>A0A109HRN1</accession>
<evidence type="ECO:0000313" key="2">
    <source>
        <dbReference type="EMBL" id="KWV17154.1"/>
    </source>
</evidence>